<evidence type="ECO:0000256" key="4">
    <source>
        <dbReference type="ARBA" id="ARBA00022692"/>
    </source>
</evidence>
<dbReference type="Pfam" id="PF02714">
    <property type="entry name" value="RSN1_7TM"/>
    <property type="match status" value="1"/>
</dbReference>
<evidence type="ECO:0000313" key="13">
    <source>
        <dbReference type="Proteomes" id="UP000799291"/>
    </source>
</evidence>
<proteinExistence type="inferred from homology"/>
<feature type="domain" description="CSC1/OSCA1-like cytosolic" evidence="11">
    <location>
        <begin position="206"/>
        <end position="413"/>
    </location>
</feature>
<feature type="transmembrane region" description="Helical" evidence="8">
    <location>
        <begin position="575"/>
        <end position="597"/>
    </location>
</feature>
<evidence type="ECO:0000256" key="2">
    <source>
        <dbReference type="ARBA" id="ARBA00007779"/>
    </source>
</evidence>
<comment type="subcellular location">
    <subcellularLocation>
        <location evidence="1">Membrane</location>
        <topology evidence="1">Multi-pass membrane protein</topology>
    </subcellularLocation>
</comment>
<dbReference type="InterPro" id="IPR032880">
    <property type="entry name" value="CSC1/OSCA1-like_N"/>
</dbReference>
<accession>A0A6G1IZ17</accession>
<dbReference type="Proteomes" id="UP000799291">
    <property type="component" value="Unassembled WGS sequence"/>
</dbReference>
<dbReference type="InterPro" id="IPR027815">
    <property type="entry name" value="CSC1/OSCA1-like_cyt"/>
</dbReference>
<keyword evidence="5 8" id="KW-1133">Transmembrane helix</keyword>
<evidence type="ECO:0000259" key="9">
    <source>
        <dbReference type="Pfam" id="PF02714"/>
    </source>
</evidence>
<keyword evidence="4 8" id="KW-0812">Transmembrane</keyword>
<feature type="transmembrane region" description="Helical" evidence="8">
    <location>
        <begin position="647"/>
        <end position="667"/>
    </location>
</feature>
<evidence type="ECO:0000256" key="5">
    <source>
        <dbReference type="ARBA" id="ARBA00022989"/>
    </source>
</evidence>
<feature type="transmembrane region" description="Helical" evidence="8">
    <location>
        <begin position="688"/>
        <end position="705"/>
    </location>
</feature>
<evidence type="ECO:0000259" key="10">
    <source>
        <dbReference type="Pfam" id="PF13967"/>
    </source>
</evidence>
<feature type="transmembrane region" description="Helical" evidence="8">
    <location>
        <begin position="423"/>
        <end position="442"/>
    </location>
</feature>
<dbReference type="Pfam" id="PF14703">
    <property type="entry name" value="PHM7_cyt"/>
    <property type="match status" value="1"/>
</dbReference>
<gene>
    <name evidence="12" type="ORF">K458DRAFT_390110</name>
</gene>
<dbReference type="EMBL" id="MU005584">
    <property type="protein sequence ID" value="KAF2683494.1"/>
    <property type="molecule type" value="Genomic_DNA"/>
</dbReference>
<keyword evidence="6 8" id="KW-0472">Membrane</keyword>
<sequence length="820" mass="93663">MKNGTKNCEAGSDDLWGTSNPRDTRIQIYFSIALGIAAFLTFCFLRPRWKGLYAARKKQSSRATALPELPDGFLAWMLPLWRITDEQVLASAGLDAYVYLAFYKLAMRFLVVALFFALVVIKPVHDTHKEKPIPDDDKKDRNRRGEASARWVTMATDYEYYSDYLWMYLVFAYLFTAWLLYLIVSMTRKIIEVRQQYLGSQTTITDRTIRLSGIPVDLRSEQKIKEFIEDLGIGEVESVTLCKNWKELDNRIAQREAVLRKLEEAWTVYLGNRRVERSLETLPLVQPRPPAPEIREDDTEEGEASQLLNDTDRDPDYIIPYARQRPVAKLWFGRFKLRFKNVDAINYYEEKLRRLDSEIRTLRKRDFEPTPLAFVTMDSVASAQMAIQAVLDPSPLQLLANSSPAPSDVVWTNTYLPRGKRMLWAWSITVFIGVLSIFWTVLLVPIAGALNTCAIREVFPGLADALDFHKVLQSLVNTQLPTLAVTLLNVLVPFLYDWLANQQGMISQGDVELSVISKNFFFTFFNFFFVFTILGTASNLTVMFDRFGKSFADASTIANTLAKSLAKLLGFYTNYIILQGFGLFPLRLMEVGALSLYPINLMGAKTPRDYAELVQPPVFSYGFFLPQTILIFIICLVYSVLRDSWQVLLSGLAYFMIGHFVHKYQLLYAMEHRQHSTGKGWMMMCDRIIVGAVLFQLTLAGQLALREAFKRAVLIAPLVIGTLWFAYIYSRTYRPLMKFIALKSLRRAEHSDLGRDVQEETASEVQNGNAVVGRQTLDEARESGLRFEHPSLVMPLDGVWIVDKRVRSENGSTSHSTNSD</sequence>
<dbReference type="GO" id="GO:0005886">
    <property type="term" value="C:plasma membrane"/>
    <property type="evidence" value="ECO:0007669"/>
    <property type="project" value="TreeGrafter"/>
</dbReference>
<feature type="transmembrane region" description="Helical" evidence="8">
    <location>
        <begin position="711"/>
        <end position="729"/>
    </location>
</feature>
<evidence type="ECO:0000256" key="3">
    <source>
        <dbReference type="ARBA" id="ARBA00022448"/>
    </source>
</evidence>
<evidence type="ECO:0000313" key="12">
    <source>
        <dbReference type="EMBL" id="KAF2683494.1"/>
    </source>
</evidence>
<dbReference type="AlphaFoldDB" id="A0A6G1IZ17"/>
<dbReference type="PANTHER" id="PTHR13018">
    <property type="entry name" value="PROBABLE MEMBRANE PROTEIN DUF221-RELATED"/>
    <property type="match status" value="1"/>
</dbReference>
<evidence type="ECO:0000256" key="1">
    <source>
        <dbReference type="ARBA" id="ARBA00004141"/>
    </source>
</evidence>
<feature type="transmembrane region" description="Helical" evidence="8">
    <location>
        <begin position="480"/>
        <end position="499"/>
    </location>
</feature>
<feature type="region of interest" description="Disordered" evidence="7">
    <location>
        <begin position="285"/>
        <end position="309"/>
    </location>
</feature>
<keyword evidence="3" id="KW-0813">Transport</keyword>
<dbReference type="PANTHER" id="PTHR13018:SF5">
    <property type="entry name" value="RE44586P"/>
    <property type="match status" value="1"/>
</dbReference>
<name>A0A6G1IZ17_9PLEO</name>
<reference evidence="12" key="1">
    <citation type="journal article" date="2020" name="Stud. Mycol.">
        <title>101 Dothideomycetes genomes: a test case for predicting lifestyles and emergence of pathogens.</title>
        <authorList>
            <person name="Haridas S."/>
            <person name="Albert R."/>
            <person name="Binder M."/>
            <person name="Bloem J."/>
            <person name="Labutti K."/>
            <person name="Salamov A."/>
            <person name="Andreopoulos B."/>
            <person name="Baker S."/>
            <person name="Barry K."/>
            <person name="Bills G."/>
            <person name="Bluhm B."/>
            <person name="Cannon C."/>
            <person name="Castanera R."/>
            <person name="Culley D."/>
            <person name="Daum C."/>
            <person name="Ezra D."/>
            <person name="Gonzalez J."/>
            <person name="Henrissat B."/>
            <person name="Kuo A."/>
            <person name="Liang C."/>
            <person name="Lipzen A."/>
            <person name="Lutzoni F."/>
            <person name="Magnuson J."/>
            <person name="Mondo S."/>
            <person name="Nolan M."/>
            <person name="Ohm R."/>
            <person name="Pangilinan J."/>
            <person name="Park H.-J."/>
            <person name="Ramirez L."/>
            <person name="Alfaro M."/>
            <person name="Sun H."/>
            <person name="Tritt A."/>
            <person name="Yoshinaga Y."/>
            <person name="Zwiers L.-H."/>
            <person name="Turgeon B."/>
            <person name="Goodwin S."/>
            <person name="Spatafora J."/>
            <person name="Crous P."/>
            <person name="Grigoriev I."/>
        </authorList>
    </citation>
    <scope>NUCLEOTIDE SEQUENCE</scope>
    <source>
        <strain evidence="12">CBS 122367</strain>
    </source>
</reference>
<feature type="transmembrane region" description="Helical" evidence="8">
    <location>
        <begin position="164"/>
        <end position="184"/>
    </location>
</feature>
<evidence type="ECO:0000256" key="7">
    <source>
        <dbReference type="SAM" id="MobiDB-lite"/>
    </source>
</evidence>
<keyword evidence="13" id="KW-1185">Reference proteome</keyword>
<feature type="transmembrane region" description="Helical" evidence="8">
    <location>
        <begin position="26"/>
        <end position="45"/>
    </location>
</feature>
<evidence type="ECO:0000256" key="8">
    <source>
        <dbReference type="SAM" id="Phobius"/>
    </source>
</evidence>
<feature type="transmembrane region" description="Helical" evidence="8">
    <location>
        <begin position="520"/>
        <end position="544"/>
    </location>
</feature>
<evidence type="ECO:0000259" key="11">
    <source>
        <dbReference type="Pfam" id="PF14703"/>
    </source>
</evidence>
<dbReference type="InterPro" id="IPR045122">
    <property type="entry name" value="Csc1-like"/>
</dbReference>
<protein>
    <submittedName>
        <fullName evidence="12">DUF221-domain-containing protein</fullName>
    </submittedName>
</protein>
<dbReference type="GO" id="GO:0005227">
    <property type="term" value="F:calcium-activated cation channel activity"/>
    <property type="evidence" value="ECO:0007669"/>
    <property type="project" value="InterPro"/>
</dbReference>
<feature type="domain" description="CSC1/OSCA1-like N-terminal transmembrane" evidence="10">
    <location>
        <begin position="27"/>
        <end position="184"/>
    </location>
</feature>
<feature type="domain" description="CSC1/OSCA1-like 7TM region" evidence="9">
    <location>
        <begin position="426"/>
        <end position="701"/>
    </location>
</feature>
<evidence type="ECO:0000256" key="6">
    <source>
        <dbReference type="ARBA" id="ARBA00023136"/>
    </source>
</evidence>
<dbReference type="Pfam" id="PF13967">
    <property type="entry name" value="RSN1_TM"/>
    <property type="match status" value="1"/>
</dbReference>
<dbReference type="InterPro" id="IPR003864">
    <property type="entry name" value="CSC1/OSCA1-like_7TM"/>
</dbReference>
<dbReference type="OrthoDB" id="1689567at2759"/>
<comment type="similarity">
    <text evidence="2">Belongs to the CSC1 (TC 1.A.17) family.</text>
</comment>
<feature type="transmembrane region" description="Helical" evidence="8">
    <location>
        <begin position="618"/>
        <end position="641"/>
    </location>
</feature>
<feature type="transmembrane region" description="Helical" evidence="8">
    <location>
        <begin position="105"/>
        <end position="124"/>
    </location>
</feature>
<organism evidence="12 13">
    <name type="scientific">Lentithecium fluviatile CBS 122367</name>
    <dbReference type="NCBI Taxonomy" id="1168545"/>
    <lineage>
        <taxon>Eukaryota</taxon>
        <taxon>Fungi</taxon>
        <taxon>Dikarya</taxon>
        <taxon>Ascomycota</taxon>
        <taxon>Pezizomycotina</taxon>
        <taxon>Dothideomycetes</taxon>
        <taxon>Pleosporomycetidae</taxon>
        <taxon>Pleosporales</taxon>
        <taxon>Massarineae</taxon>
        <taxon>Lentitheciaceae</taxon>
        <taxon>Lentithecium</taxon>
    </lineage>
</organism>